<dbReference type="EMBL" id="CP038228">
    <property type="protein sequence ID" value="QDI03112.1"/>
    <property type="molecule type" value="Genomic_DNA"/>
</dbReference>
<evidence type="ECO:0000313" key="2">
    <source>
        <dbReference type="Proteomes" id="UP000319349"/>
    </source>
</evidence>
<name>A0A514EAZ0_9XANT</name>
<dbReference type="Proteomes" id="UP000319349">
    <property type="component" value="Chromosome"/>
</dbReference>
<keyword evidence="2" id="KW-1185">Reference proteome</keyword>
<sequence length="71" mass="7700">MARGETDNGAPEAPGCLSTHGHVSTFGTLANHCLHVRRMSLAERSADARVVGFIGDLLENRHQAHLHRRCG</sequence>
<gene>
    <name evidence="1" type="ORF">E4A48_04855</name>
</gene>
<dbReference type="AlphaFoldDB" id="A0A514EAZ0"/>
<proteinExistence type="predicted"/>
<reference evidence="1 2" key="1">
    <citation type="submission" date="2019-03" db="EMBL/GenBank/DDBJ databases">
        <title>Tal1 in Xanthomonas translucens pv. cerealis Contributes to Virulence in Bacterial Leaf Streak of Wheat.</title>
        <authorList>
            <person name="Shah S.M.A."/>
            <person name="Haq F."/>
            <person name="Ma W."/>
            <person name="Xu X."/>
            <person name="Wang S."/>
            <person name="Xu Z."/>
            <person name="Zou L."/>
            <person name="Zhu B."/>
            <person name="Chen G."/>
        </authorList>
    </citation>
    <scope>NUCLEOTIDE SEQUENCE [LARGE SCALE GENOMIC DNA]</scope>
    <source>
        <strain evidence="1 2">01</strain>
    </source>
</reference>
<dbReference type="RefSeq" id="WP_141696390.1">
    <property type="nucleotide sequence ID" value="NZ_CM003052.1"/>
</dbReference>
<protein>
    <submittedName>
        <fullName evidence="1">Uncharacterized protein</fullName>
    </submittedName>
</protein>
<accession>A0A514EAZ0</accession>
<evidence type="ECO:0000313" key="1">
    <source>
        <dbReference type="EMBL" id="QDI03112.1"/>
    </source>
</evidence>
<organism evidence="1 2">
    <name type="scientific">Xanthomonas cerealis pv. cerealis</name>
    <dbReference type="NCBI Taxonomy" id="152263"/>
    <lineage>
        <taxon>Bacteria</taxon>
        <taxon>Pseudomonadati</taxon>
        <taxon>Pseudomonadota</taxon>
        <taxon>Gammaproteobacteria</taxon>
        <taxon>Lysobacterales</taxon>
        <taxon>Lysobacteraceae</taxon>
        <taxon>Xanthomonas</taxon>
        <taxon>Xanthomonas translucens group</taxon>
        <taxon>Xanthomonas cerealis</taxon>
    </lineage>
</organism>